<proteinExistence type="predicted"/>
<dbReference type="RefSeq" id="XP_001025121.2">
    <property type="nucleotide sequence ID" value="XM_001025121.2"/>
</dbReference>
<dbReference type="Proteomes" id="UP000009168">
    <property type="component" value="Unassembled WGS sequence"/>
</dbReference>
<accession>I7LXL5</accession>
<dbReference type="KEGG" id="tet:TTHERM_00469250"/>
<protein>
    <submittedName>
        <fullName evidence="1">Uncharacterized protein</fullName>
    </submittedName>
</protein>
<evidence type="ECO:0000313" key="2">
    <source>
        <dbReference type="Proteomes" id="UP000009168"/>
    </source>
</evidence>
<dbReference type="AlphaFoldDB" id="I7LXL5"/>
<sequence>MQFNYDSQALINIIKQKWQMRTESIDQLVRLFGKIIDYYEQSNYLRDVNFQIQYSTIRIYCENKLFLVEILKLHPPQEEHKIQPINLFAMKSKCKFNKIYIGVYAEILKNRIFSIIDFLKNNQEELLKLNLSFFNDFQEDEIELALQRITQITQENKISQCVIYIRTKSNII</sequence>
<keyword evidence="2" id="KW-1185">Reference proteome</keyword>
<dbReference type="EMBL" id="GG662441">
    <property type="protein sequence ID" value="EAS04876.2"/>
    <property type="molecule type" value="Genomic_DNA"/>
</dbReference>
<dbReference type="GeneID" id="7833663"/>
<reference evidence="2" key="1">
    <citation type="journal article" date="2006" name="PLoS Biol.">
        <title>Macronuclear genome sequence of the ciliate Tetrahymena thermophila, a model eukaryote.</title>
        <authorList>
            <person name="Eisen J.A."/>
            <person name="Coyne R.S."/>
            <person name="Wu M."/>
            <person name="Wu D."/>
            <person name="Thiagarajan M."/>
            <person name="Wortman J.R."/>
            <person name="Badger J.H."/>
            <person name="Ren Q."/>
            <person name="Amedeo P."/>
            <person name="Jones K.M."/>
            <person name="Tallon L.J."/>
            <person name="Delcher A.L."/>
            <person name="Salzberg S.L."/>
            <person name="Silva J.C."/>
            <person name="Haas B.J."/>
            <person name="Majoros W.H."/>
            <person name="Farzad M."/>
            <person name="Carlton J.M."/>
            <person name="Smith R.K. Jr."/>
            <person name="Garg J."/>
            <person name="Pearlman R.E."/>
            <person name="Karrer K.M."/>
            <person name="Sun L."/>
            <person name="Manning G."/>
            <person name="Elde N.C."/>
            <person name="Turkewitz A.P."/>
            <person name="Asai D.J."/>
            <person name="Wilkes D.E."/>
            <person name="Wang Y."/>
            <person name="Cai H."/>
            <person name="Collins K."/>
            <person name="Stewart B.A."/>
            <person name="Lee S.R."/>
            <person name="Wilamowska K."/>
            <person name="Weinberg Z."/>
            <person name="Ruzzo W.L."/>
            <person name="Wloga D."/>
            <person name="Gaertig J."/>
            <person name="Frankel J."/>
            <person name="Tsao C.-C."/>
            <person name="Gorovsky M.A."/>
            <person name="Keeling P.J."/>
            <person name="Waller R.F."/>
            <person name="Patron N.J."/>
            <person name="Cherry J.M."/>
            <person name="Stover N.A."/>
            <person name="Krieger C.J."/>
            <person name="del Toro C."/>
            <person name="Ryder H.F."/>
            <person name="Williamson S.C."/>
            <person name="Barbeau R.A."/>
            <person name="Hamilton E.P."/>
            <person name="Orias E."/>
        </authorList>
    </citation>
    <scope>NUCLEOTIDE SEQUENCE [LARGE SCALE GENOMIC DNA]</scope>
    <source>
        <strain evidence="2">SB210</strain>
    </source>
</reference>
<organism evidence="1 2">
    <name type="scientific">Tetrahymena thermophila (strain SB210)</name>
    <dbReference type="NCBI Taxonomy" id="312017"/>
    <lineage>
        <taxon>Eukaryota</taxon>
        <taxon>Sar</taxon>
        <taxon>Alveolata</taxon>
        <taxon>Ciliophora</taxon>
        <taxon>Intramacronucleata</taxon>
        <taxon>Oligohymenophorea</taxon>
        <taxon>Hymenostomatida</taxon>
        <taxon>Tetrahymenina</taxon>
        <taxon>Tetrahymenidae</taxon>
        <taxon>Tetrahymena</taxon>
    </lineage>
</organism>
<evidence type="ECO:0000313" key="1">
    <source>
        <dbReference type="EMBL" id="EAS04876.2"/>
    </source>
</evidence>
<gene>
    <name evidence="1" type="ORF">TTHERM_00469250</name>
</gene>
<dbReference type="InParanoid" id="I7LXL5"/>
<name>I7LXL5_TETTS</name>